<dbReference type="SUPFAM" id="SSF52047">
    <property type="entry name" value="RNI-like"/>
    <property type="match status" value="1"/>
</dbReference>
<evidence type="ECO:0000313" key="2">
    <source>
        <dbReference type="EMBL" id="CAF1055819.1"/>
    </source>
</evidence>
<accession>A0A814KR19</accession>
<dbReference type="EMBL" id="CAJNOH010000489">
    <property type="protein sequence ID" value="CAF1055819.1"/>
    <property type="molecule type" value="Genomic_DNA"/>
</dbReference>
<organism evidence="2 3">
    <name type="scientific">Rotaria sordida</name>
    <dbReference type="NCBI Taxonomy" id="392033"/>
    <lineage>
        <taxon>Eukaryota</taxon>
        <taxon>Metazoa</taxon>
        <taxon>Spiralia</taxon>
        <taxon>Gnathifera</taxon>
        <taxon>Rotifera</taxon>
        <taxon>Eurotatoria</taxon>
        <taxon>Bdelloidea</taxon>
        <taxon>Philodinida</taxon>
        <taxon>Philodinidae</taxon>
        <taxon>Rotaria</taxon>
    </lineage>
</organism>
<dbReference type="InterPro" id="IPR001810">
    <property type="entry name" value="F-box_dom"/>
</dbReference>
<proteinExistence type="predicted"/>
<dbReference type="PROSITE" id="PS50181">
    <property type="entry name" value="FBOX"/>
    <property type="match status" value="1"/>
</dbReference>
<dbReference type="AlphaFoldDB" id="A0A814KR19"/>
<sequence length="572" mass="67405">MDVVLTTDNINEPTKFEHFPPEIFYLIFDYLNGDDILKSFLYLNIRFNSLIKNLRLNTIEISTWTRREIINFFKNFLNYISTYSLSLKLTNKILQDDSCSANIEFIFSSLLDFNQLKYLIKNLQQLILIRPIIDTTICLPDIILQSFIIYSLNDKIILKKNISHNNINCIMICSNDIMRSLLVDNGGIYNQILINFQNPIIHTIIPFVRHLKLYIDVYNQQWIHMSSLIVNTLSELTILIIDNQFEFYNGQLFSSLLQNISNNCHLHFYLQFIPDIYIMRRDIDTLAQSFQNDFYIQHQSNVTIAYCRNFQVANDCPLLIYTSPFCASKITLINNQQIIGVCSDYTNLTRLIFDPCFPNYPSIAPSNNPINFLSNLTSLELIHTPRYHSNRMMIPSNINLRQIISNIRHMHFLSVQCSSYLIKYVLPLYSFQYLRYLDITDNDLNCSILCDILHESNFCANIFHLNISGLCRLKDTHIREISKKFSKLQTLQFPMKFISSFNEQLDTIGQFILIKMRLHLHYVRIYFQHEHLLVMSMTPSENQLSEWLGYNQKRLLHVQAIELNRNELSAWM</sequence>
<protein>
    <recommendedName>
        <fullName evidence="1">F-box domain-containing protein</fullName>
    </recommendedName>
</protein>
<gene>
    <name evidence="2" type="ORF">PYM288_LOCUS17386</name>
</gene>
<dbReference type="Proteomes" id="UP000663854">
    <property type="component" value="Unassembled WGS sequence"/>
</dbReference>
<feature type="domain" description="F-box" evidence="1">
    <location>
        <begin position="13"/>
        <end position="67"/>
    </location>
</feature>
<name>A0A814KR19_9BILA</name>
<evidence type="ECO:0000313" key="3">
    <source>
        <dbReference type="Proteomes" id="UP000663854"/>
    </source>
</evidence>
<reference evidence="2" key="1">
    <citation type="submission" date="2021-02" db="EMBL/GenBank/DDBJ databases">
        <authorList>
            <person name="Nowell W R."/>
        </authorList>
    </citation>
    <scope>NUCLEOTIDE SEQUENCE</scope>
</reference>
<comment type="caution">
    <text evidence="2">The sequence shown here is derived from an EMBL/GenBank/DDBJ whole genome shotgun (WGS) entry which is preliminary data.</text>
</comment>
<evidence type="ECO:0000259" key="1">
    <source>
        <dbReference type="PROSITE" id="PS50181"/>
    </source>
</evidence>